<comment type="function">
    <text evidence="7">Binds to the 23S rRNA.</text>
</comment>
<dbReference type="Pfam" id="PF01281">
    <property type="entry name" value="Ribosomal_L9_N"/>
    <property type="match status" value="1"/>
</dbReference>
<evidence type="ECO:0000256" key="6">
    <source>
        <dbReference type="ARBA" id="ARBA00035292"/>
    </source>
</evidence>
<evidence type="ECO:0000256" key="3">
    <source>
        <dbReference type="ARBA" id="ARBA00022884"/>
    </source>
</evidence>
<dbReference type="InterPro" id="IPR020069">
    <property type="entry name" value="Ribosomal_bL9_C"/>
</dbReference>
<keyword evidence="4 7" id="KW-0689">Ribosomal protein</keyword>
<reference evidence="11 12" key="1">
    <citation type="submission" date="2018-03" db="EMBL/GenBank/DDBJ databases">
        <title>A gene transfer event suggests a long-term partnership between eustigmatophyte algae and a novel lineage of endosymbiotic bacteria.</title>
        <authorList>
            <person name="Yurchenko T."/>
            <person name="Sevcikova T."/>
            <person name="Pribyl P."/>
            <person name="El Karkouri K."/>
            <person name="Klimes V."/>
            <person name="Amaral R."/>
            <person name="Zbrankova V."/>
            <person name="Kim E."/>
            <person name="Raoult D."/>
            <person name="Santos L.M.A."/>
            <person name="Elias M."/>
        </authorList>
    </citation>
    <scope>NUCLEOTIDE SEQUENCE [LARGE SCALE GENOMIC DNA]</scope>
    <source>
        <strain evidence="11">CCALA 838</strain>
    </source>
</reference>
<dbReference type="EMBL" id="CP027845">
    <property type="protein sequence ID" value="AVP88120.1"/>
    <property type="molecule type" value="Genomic_DNA"/>
</dbReference>
<accession>A0A2P1PA31</accession>
<keyword evidence="3 7" id="KW-0694">RNA-binding</keyword>
<keyword evidence="2 7" id="KW-0699">rRNA-binding</keyword>
<dbReference type="PANTHER" id="PTHR21368">
    <property type="entry name" value="50S RIBOSOMAL PROTEIN L9"/>
    <property type="match status" value="1"/>
</dbReference>
<keyword evidence="5 7" id="KW-0687">Ribonucleoprotein</keyword>
<dbReference type="SUPFAM" id="SSF55653">
    <property type="entry name" value="Ribosomal protein L9 C-domain"/>
    <property type="match status" value="1"/>
</dbReference>
<feature type="region of interest" description="Disordered" evidence="8">
    <location>
        <begin position="161"/>
        <end position="182"/>
    </location>
</feature>
<evidence type="ECO:0000313" key="11">
    <source>
        <dbReference type="EMBL" id="AVP88120.1"/>
    </source>
</evidence>
<evidence type="ECO:0000259" key="9">
    <source>
        <dbReference type="Pfam" id="PF01281"/>
    </source>
</evidence>
<evidence type="ECO:0000256" key="1">
    <source>
        <dbReference type="ARBA" id="ARBA00010605"/>
    </source>
</evidence>
<dbReference type="GO" id="GO:0003735">
    <property type="term" value="F:structural constituent of ribosome"/>
    <property type="evidence" value="ECO:0007669"/>
    <property type="project" value="InterPro"/>
</dbReference>
<dbReference type="AlphaFoldDB" id="A0A2P1PA31"/>
<dbReference type="InterPro" id="IPR000244">
    <property type="entry name" value="Ribosomal_bL9"/>
</dbReference>
<dbReference type="Proteomes" id="UP000241762">
    <property type="component" value="Chromosome"/>
</dbReference>
<dbReference type="InterPro" id="IPR020070">
    <property type="entry name" value="Ribosomal_bL9_N"/>
</dbReference>
<dbReference type="GO" id="GO:0006412">
    <property type="term" value="P:translation"/>
    <property type="evidence" value="ECO:0007669"/>
    <property type="project" value="UniProtKB-UniRule"/>
</dbReference>
<feature type="domain" description="Large ribosomal subunit protein bL9 C-terminal" evidence="10">
    <location>
        <begin position="70"/>
        <end position="146"/>
    </location>
</feature>
<dbReference type="GO" id="GO:0005840">
    <property type="term" value="C:ribosome"/>
    <property type="evidence" value="ECO:0007669"/>
    <property type="project" value="UniProtKB-KW"/>
</dbReference>
<sequence length="182" mass="19849">MDLIVVQPVGKLKNIGQVVKVKKGYARNFLLPRGYALVATANNKQKFEEIKVELALKQEKESTLAASKIANLEGKVLTFLEQALEDGKLFGSVRSKTIAAALEKEYDIKLRSDQVELSEAITKIGVYKVKVSLAHGLVADVLVNVARNDIEASSQLTAYHAEQAAPATVEKSPESSQETPKE</sequence>
<protein>
    <recommendedName>
        <fullName evidence="6 7">Large ribosomal subunit protein bL9</fullName>
    </recommendedName>
</protein>
<evidence type="ECO:0000256" key="8">
    <source>
        <dbReference type="SAM" id="MobiDB-lite"/>
    </source>
</evidence>
<dbReference type="RefSeq" id="WP_106874934.1">
    <property type="nucleotide sequence ID" value="NZ_CP027845.1"/>
</dbReference>
<evidence type="ECO:0000313" key="12">
    <source>
        <dbReference type="Proteomes" id="UP000241762"/>
    </source>
</evidence>
<dbReference type="InterPro" id="IPR020594">
    <property type="entry name" value="Ribosomal_bL9_bac/chp"/>
</dbReference>
<dbReference type="NCBIfam" id="TIGR00158">
    <property type="entry name" value="L9"/>
    <property type="match status" value="1"/>
</dbReference>
<dbReference type="Gene3D" id="3.10.430.100">
    <property type="entry name" value="Ribosomal protein L9, C-terminal domain"/>
    <property type="match status" value="1"/>
</dbReference>
<evidence type="ECO:0000256" key="4">
    <source>
        <dbReference type="ARBA" id="ARBA00022980"/>
    </source>
</evidence>
<dbReference type="SUPFAM" id="SSF55658">
    <property type="entry name" value="L9 N-domain-like"/>
    <property type="match status" value="1"/>
</dbReference>
<dbReference type="Gene3D" id="3.40.5.10">
    <property type="entry name" value="Ribosomal protein L9, N-terminal domain"/>
    <property type="match status" value="1"/>
</dbReference>
<evidence type="ECO:0000256" key="7">
    <source>
        <dbReference type="HAMAP-Rule" id="MF_00503"/>
    </source>
</evidence>
<dbReference type="Pfam" id="PF03948">
    <property type="entry name" value="Ribosomal_L9_C"/>
    <property type="match status" value="1"/>
</dbReference>
<organism evidence="11 12">
    <name type="scientific">Candidatus Phycorickettsia trachydisci</name>
    <dbReference type="NCBI Taxonomy" id="2115978"/>
    <lineage>
        <taxon>Bacteria</taxon>
        <taxon>Pseudomonadati</taxon>
        <taxon>Pseudomonadota</taxon>
        <taxon>Alphaproteobacteria</taxon>
        <taxon>Rickettsiales</taxon>
        <taxon>Rickettsiaceae</taxon>
        <taxon>Candidatus Phycorickettsia</taxon>
    </lineage>
</organism>
<dbReference type="GO" id="GO:0019843">
    <property type="term" value="F:rRNA binding"/>
    <property type="evidence" value="ECO:0007669"/>
    <property type="project" value="UniProtKB-UniRule"/>
</dbReference>
<keyword evidence="12" id="KW-1185">Reference proteome</keyword>
<evidence type="ECO:0000256" key="2">
    <source>
        <dbReference type="ARBA" id="ARBA00022730"/>
    </source>
</evidence>
<feature type="domain" description="Ribosomal protein L9" evidence="9">
    <location>
        <begin position="1"/>
        <end position="47"/>
    </location>
</feature>
<dbReference type="InterPro" id="IPR036791">
    <property type="entry name" value="Ribosomal_bL9_C_sf"/>
</dbReference>
<dbReference type="OrthoDB" id="9788336at2"/>
<dbReference type="HAMAP" id="MF_00503">
    <property type="entry name" value="Ribosomal_bL9"/>
    <property type="match status" value="1"/>
</dbReference>
<evidence type="ECO:0000259" key="10">
    <source>
        <dbReference type="Pfam" id="PF03948"/>
    </source>
</evidence>
<name>A0A2P1PA31_9RICK</name>
<evidence type="ECO:0000256" key="5">
    <source>
        <dbReference type="ARBA" id="ARBA00023274"/>
    </source>
</evidence>
<comment type="similarity">
    <text evidence="1 7">Belongs to the bacterial ribosomal protein bL9 family.</text>
</comment>
<proteinExistence type="inferred from homology"/>
<gene>
    <name evidence="7" type="primary">rplI</name>
    <name evidence="11" type="ORF">phytr_11950</name>
</gene>
<dbReference type="GO" id="GO:1990904">
    <property type="term" value="C:ribonucleoprotein complex"/>
    <property type="evidence" value="ECO:0007669"/>
    <property type="project" value="UniProtKB-KW"/>
</dbReference>
<dbReference type="InterPro" id="IPR009027">
    <property type="entry name" value="Ribosomal_bL9/RNase_H1_N"/>
</dbReference>
<dbReference type="KEGG" id="ptc:phytr_11950"/>
<dbReference type="InterPro" id="IPR036935">
    <property type="entry name" value="Ribosomal_bL9_N_sf"/>
</dbReference>